<feature type="compositionally biased region" description="Polar residues" evidence="1">
    <location>
        <begin position="326"/>
        <end position="335"/>
    </location>
</feature>
<dbReference type="Proteomes" id="UP000472260">
    <property type="component" value="Unassembled WGS sequence"/>
</dbReference>
<dbReference type="OrthoDB" id="9943385at2759"/>
<feature type="region of interest" description="Disordered" evidence="1">
    <location>
        <begin position="79"/>
        <end position="549"/>
    </location>
</feature>
<feature type="compositionally biased region" description="Basic and acidic residues" evidence="1">
    <location>
        <begin position="1149"/>
        <end position="1159"/>
    </location>
</feature>
<feature type="region of interest" description="Disordered" evidence="1">
    <location>
        <begin position="851"/>
        <end position="919"/>
    </location>
</feature>
<name>A0A671QGT6_9TELE</name>
<dbReference type="PANTHER" id="PTHR22042">
    <property type="entry name" value="TANKYRASE 1 BINDING PROTEIN"/>
    <property type="match status" value="1"/>
</dbReference>
<feature type="region of interest" description="Disordered" evidence="1">
    <location>
        <begin position="779"/>
        <end position="802"/>
    </location>
</feature>
<feature type="compositionally biased region" description="Polar residues" evidence="1">
    <location>
        <begin position="91"/>
        <end position="112"/>
    </location>
</feature>
<feature type="compositionally biased region" description="Polar residues" evidence="1">
    <location>
        <begin position="136"/>
        <end position="146"/>
    </location>
</feature>
<dbReference type="SMART" id="SM01319">
    <property type="entry name" value="Tankyrase_bdg_C"/>
    <property type="match status" value="1"/>
</dbReference>
<feature type="compositionally biased region" description="Basic and acidic residues" evidence="1">
    <location>
        <begin position="388"/>
        <end position="549"/>
    </location>
</feature>
<feature type="domain" description="Tankyrase 1-binding protein C-terminal" evidence="2">
    <location>
        <begin position="1133"/>
        <end position="1306"/>
    </location>
</feature>
<dbReference type="InterPro" id="IPR040006">
    <property type="entry name" value="TNKS1BP1-like"/>
</dbReference>
<feature type="compositionally biased region" description="Polar residues" evidence="1">
    <location>
        <begin position="207"/>
        <end position="217"/>
    </location>
</feature>
<feature type="region of interest" description="Disordered" evidence="1">
    <location>
        <begin position="1"/>
        <end position="46"/>
    </location>
</feature>
<feature type="compositionally biased region" description="Basic and acidic residues" evidence="1">
    <location>
        <begin position="1190"/>
        <end position="1199"/>
    </location>
</feature>
<evidence type="ECO:0000313" key="3">
    <source>
        <dbReference type="Ensembl" id="ENSSANP00000069307.1"/>
    </source>
</evidence>
<feature type="region of interest" description="Disordered" evidence="1">
    <location>
        <begin position="678"/>
        <end position="733"/>
    </location>
</feature>
<dbReference type="Pfam" id="PF15327">
    <property type="entry name" value="Tankyrase_bdg_C"/>
    <property type="match status" value="1"/>
</dbReference>
<reference evidence="3" key="1">
    <citation type="submission" date="2025-05" db="UniProtKB">
        <authorList>
            <consortium name="Ensembl"/>
        </authorList>
    </citation>
    <scope>IDENTIFICATION</scope>
</reference>
<gene>
    <name evidence="3" type="primary">tnks1bp1</name>
</gene>
<dbReference type="Ensembl" id="ENSSANT00000073684.1">
    <property type="protein sequence ID" value="ENSSANP00000069311.1"/>
    <property type="gene ID" value="ENSSANG00000034559.1"/>
</dbReference>
<protein>
    <submittedName>
        <fullName evidence="3">Trichohyalin-like</fullName>
    </submittedName>
</protein>
<dbReference type="PANTHER" id="PTHR22042:SF3">
    <property type="entry name" value="RIKEN CDNA 2900026A02 GENE"/>
    <property type="match status" value="1"/>
</dbReference>
<feature type="compositionally biased region" description="Polar residues" evidence="1">
    <location>
        <begin position="1096"/>
        <end position="1111"/>
    </location>
</feature>
<feature type="compositionally biased region" description="Low complexity" evidence="1">
    <location>
        <begin position="1266"/>
        <end position="1276"/>
    </location>
</feature>
<feature type="compositionally biased region" description="Basic residues" evidence="1">
    <location>
        <begin position="1160"/>
        <end position="1173"/>
    </location>
</feature>
<feature type="compositionally biased region" description="Polar residues" evidence="1">
    <location>
        <begin position="168"/>
        <end position="180"/>
    </location>
</feature>
<feature type="region of interest" description="Disordered" evidence="1">
    <location>
        <begin position="814"/>
        <end position="836"/>
    </location>
</feature>
<evidence type="ECO:0000313" key="4">
    <source>
        <dbReference type="Proteomes" id="UP000472260"/>
    </source>
</evidence>
<dbReference type="KEGG" id="sanh:107660067"/>
<feature type="compositionally biased region" description="Basic and acidic residues" evidence="1">
    <location>
        <begin position="337"/>
        <end position="353"/>
    </location>
</feature>
<feature type="compositionally biased region" description="Acidic residues" evidence="1">
    <location>
        <begin position="1066"/>
        <end position="1095"/>
    </location>
</feature>
<feature type="region of interest" description="Disordered" evidence="1">
    <location>
        <begin position="645"/>
        <end position="665"/>
    </location>
</feature>
<dbReference type="Ensembl" id="ENSSANT00000073680.1">
    <property type="protein sequence ID" value="ENSSANP00000069307.1"/>
    <property type="gene ID" value="ENSSANG00000034559.1"/>
</dbReference>
<keyword evidence="4" id="KW-1185">Reference proteome</keyword>
<organism evidence="3 4">
    <name type="scientific">Sinocyclocheilus anshuiensis</name>
    <dbReference type="NCBI Taxonomy" id="1608454"/>
    <lineage>
        <taxon>Eukaryota</taxon>
        <taxon>Metazoa</taxon>
        <taxon>Chordata</taxon>
        <taxon>Craniata</taxon>
        <taxon>Vertebrata</taxon>
        <taxon>Euteleostomi</taxon>
        <taxon>Actinopterygii</taxon>
        <taxon>Neopterygii</taxon>
        <taxon>Teleostei</taxon>
        <taxon>Ostariophysi</taxon>
        <taxon>Cypriniformes</taxon>
        <taxon>Cyprinidae</taxon>
        <taxon>Cyprininae</taxon>
        <taxon>Sinocyclocheilus</taxon>
    </lineage>
</organism>
<dbReference type="CTD" id="85456"/>
<dbReference type="InterPro" id="IPR032764">
    <property type="entry name" value="Tankyrase-bd_C"/>
</dbReference>
<proteinExistence type="predicted"/>
<feature type="region of interest" description="Disordered" evidence="1">
    <location>
        <begin position="950"/>
        <end position="1315"/>
    </location>
</feature>
<feature type="compositionally biased region" description="Basic and acidic residues" evidence="1">
    <location>
        <begin position="249"/>
        <end position="259"/>
    </location>
</feature>
<dbReference type="RefSeq" id="XP_016304795.1">
    <property type="nucleotide sequence ID" value="XM_016449309.1"/>
</dbReference>
<sequence>MAAWVEATTREMGQSLINPDKPSVSASALPGDMGKPALDPKPHLMPKPFVLQRNATVRPIRAPKTNFSRELNRAASSEVLFDITKPGTGGSKPSESLKLGSNGTVNGSNQSADPKLVPLSQKPDLMAKAKPEPTKTPGSNNQTGPNSKPGVTAEDVKDVQPRSRAKSLGSQDQKILSQKVQGEAAKTEADVKMSSRCWPPRNRLSVELTSKFESPSQPEKEVRRDAETSKMEKDWPPYSPSESRSSKPLMEKGETRDEEVSGGSIKRRISLLFDRSTAAQRRDTFNKRDNPQAEMSVDIKQRIQNLSLDAPRTRLPSTGAPKSPPSEKTQSTTDEPPNERSSEKPATTEKVPGDKPASTTEIKNSAASVENVEEEEDYVAIPVGISLDAEKKRREEEEKQRKDEQLEKERQQRERERLLEEEREAREIERQKEEEQERKQEEEKQRQMEERRKQEEERMRRIEEERKEEERRRQAEKERERQIEEEKRRIQEEKQRLREEERLEKLKKEKEMEERKLMEEKRQKEEERLRQEREKERLQKEKEMEEERRRIQEMERQREEERLRKEQQLERIRKEKEMKEEKQRIQEMERQREEEILRKERELERIRKEKEMKEEKQRIQEMERQREEEILRKERELERIRKEKEMKEEKQRIQEMERQKQEERLRQERELERIRKEKEMEEEKQRIQEMERQKEEERLRQEREKKRLQKEKEMEEERRRIQEMERQKEEERLRKERELERIRKEKKMEEERRIQEMERQKEEERLRQEQELERIRKEKEMEEEKQRIQEMERQKQEEERLRKEQELERIRKEKEMEEERRRIQEMERQRTEEKLRQEREIERLQKEREIEERKLMEEERQKEERLRQERERDRLKKEKAMEEERQRIQELEKQKEEDRLRQERENEMEMETCKAAERLREEVPTSYDLISFDAEGPAASQTLVSTVQAAAVSPRLTEVIYDDFSVKPRRWGTGARRSSTPSPSREPPAAPDHSLHPEPKSSDPGSQEPCGDQVYVHDLTGFEPEASSPQNSTESRKQTYLFEESKPEDLLEPETQSDEGQLKDGEPEEDAFAEQDTENLIGETDEQNENNDTVDDQATQARINQVLQRLTQARRRNTSTDSDTADVPIQEQPEPLPVLETAAPLPDSRVFRSKVDLGKKRSIKRSRPSRSIRQRVALPSLTEGTQPDWRFCDSTEAKDQWSNGADSESEEEPSQDVTSSPAPSQPKRVPVFPGMDPSALMAQLKRRSGVAETVNPTEAQTPPSVPTRSPRTPTRSLGPRVLPPVDAKDSGSGSSPSWLLELKSKKRMSQPESEA</sequence>
<dbReference type="GeneID" id="107660067"/>
<accession>A0A671QGT6</accession>
<evidence type="ECO:0000259" key="2">
    <source>
        <dbReference type="SMART" id="SM01319"/>
    </source>
</evidence>
<feature type="compositionally biased region" description="Basic and acidic residues" evidence="1">
    <location>
        <begin position="218"/>
        <end position="235"/>
    </location>
</feature>
<feature type="compositionally biased region" description="Basic and acidic residues" evidence="1">
    <location>
        <begin position="280"/>
        <end position="301"/>
    </location>
</feature>
<evidence type="ECO:0000256" key="1">
    <source>
        <dbReference type="SAM" id="MobiDB-lite"/>
    </source>
</evidence>